<keyword evidence="4" id="KW-0804">Transcription</keyword>
<dbReference type="InterPro" id="IPR036390">
    <property type="entry name" value="WH_DNA-bd_sf"/>
</dbReference>
<dbReference type="InterPro" id="IPR050389">
    <property type="entry name" value="LysR-type_TF"/>
</dbReference>
<evidence type="ECO:0000256" key="4">
    <source>
        <dbReference type="ARBA" id="ARBA00023163"/>
    </source>
</evidence>
<dbReference type="InterPro" id="IPR037402">
    <property type="entry name" value="YidZ_PBP2"/>
</dbReference>
<gene>
    <name evidence="6" type="ORF">CSC3H3_23965</name>
</gene>
<comment type="similarity">
    <text evidence="1">Belongs to the LysR transcriptional regulatory family.</text>
</comment>
<dbReference type="SUPFAM" id="SSF46785">
    <property type="entry name" value="Winged helix' DNA-binding domain"/>
    <property type="match status" value="1"/>
</dbReference>
<dbReference type="PROSITE" id="PS50931">
    <property type="entry name" value="HTH_LYSR"/>
    <property type="match status" value="1"/>
</dbReference>
<dbReference type="InterPro" id="IPR005119">
    <property type="entry name" value="LysR_subst-bd"/>
</dbReference>
<reference evidence="6 7" key="1">
    <citation type="submission" date="2017-10" db="EMBL/GenBank/DDBJ databases">
        <title>Biodiversity and function of Thalassospira species in the particle-attached aromatic-hydrocarbon-degrading consortia from the surface seawater of the China South Sea.</title>
        <authorList>
            <person name="Dong C."/>
            <person name="Liu R."/>
            <person name="Shao Z."/>
        </authorList>
    </citation>
    <scope>NUCLEOTIDE SEQUENCE [LARGE SCALE GENOMIC DNA]</scope>
    <source>
        <strain evidence="6 7">CSC3H3</strain>
        <plasmid evidence="7">pcsc3h3</plasmid>
    </source>
</reference>
<geneLocation type="plasmid" evidence="7">
    <name>pcsc3h3</name>
</geneLocation>
<dbReference type="PANTHER" id="PTHR30118:SF15">
    <property type="entry name" value="TRANSCRIPTIONAL REGULATORY PROTEIN"/>
    <property type="match status" value="1"/>
</dbReference>
<name>A0ABN5FPF9_9PROT</name>
<keyword evidence="2" id="KW-0805">Transcription regulation</keyword>
<dbReference type="PANTHER" id="PTHR30118">
    <property type="entry name" value="HTH-TYPE TRANSCRIPTIONAL REGULATOR LEUO-RELATED"/>
    <property type="match status" value="1"/>
</dbReference>
<dbReference type="Pfam" id="PF03466">
    <property type="entry name" value="LysR_substrate"/>
    <property type="match status" value="1"/>
</dbReference>
<dbReference type="Proteomes" id="UP000233458">
    <property type="component" value="Plasmid pCSC3H3"/>
</dbReference>
<dbReference type="EMBL" id="CP024200">
    <property type="protein sequence ID" value="AUG55877.1"/>
    <property type="molecule type" value="Genomic_DNA"/>
</dbReference>
<dbReference type="RefSeq" id="WP_101286822.1">
    <property type="nucleotide sequence ID" value="NZ_CP024200.1"/>
</dbReference>
<dbReference type="InterPro" id="IPR000847">
    <property type="entry name" value="LysR_HTH_N"/>
</dbReference>
<protein>
    <submittedName>
        <fullName evidence="6">LysR family transcriptional regulator</fullName>
    </submittedName>
</protein>
<dbReference type="SUPFAM" id="SSF53850">
    <property type="entry name" value="Periplasmic binding protein-like II"/>
    <property type="match status" value="1"/>
</dbReference>
<evidence type="ECO:0000259" key="5">
    <source>
        <dbReference type="PROSITE" id="PS50931"/>
    </source>
</evidence>
<evidence type="ECO:0000313" key="7">
    <source>
        <dbReference type="Proteomes" id="UP000233458"/>
    </source>
</evidence>
<keyword evidence="7" id="KW-1185">Reference proteome</keyword>
<sequence>MNADLMPFLRRMDLNLLVTFDVLMRTGSATEAAQLLNKTQPGVSRDLSRLREIFSDPLLVWNHGHFQPTERALELHPTVREALSTLEAAFRPPESFNPAHASGVVNIGLGAHLETVLAGPLLRILAQKAPDVIPRLHPVHGAFDPDQIDNKQLDIAIGLFRNIPKRINAEVLFSDTRVAVMSKNHPLAHRAEIELQHLMEYRFFAFSNMFQQRTNFDEALKRTGFQLPFSAYLSGFGITGYVLEESDYVTTMPYVAAQAHIRHFNLIHRQLPPALQPVTFYMIWPRRLESDPLVNWVITLLKEVTAQEVTNTGTR</sequence>
<proteinExistence type="inferred from homology"/>
<organism evidence="6 7">
    <name type="scientific">Thalassospira marina</name>
    <dbReference type="NCBI Taxonomy" id="2048283"/>
    <lineage>
        <taxon>Bacteria</taxon>
        <taxon>Pseudomonadati</taxon>
        <taxon>Pseudomonadota</taxon>
        <taxon>Alphaproteobacteria</taxon>
        <taxon>Rhodospirillales</taxon>
        <taxon>Thalassospiraceae</taxon>
        <taxon>Thalassospira</taxon>
    </lineage>
</organism>
<evidence type="ECO:0000256" key="3">
    <source>
        <dbReference type="ARBA" id="ARBA00023125"/>
    </source>
</evidence>
<evidence type="ECO:0000256" key="1">
    <source>
        <dbReference type="ARBA" id="ARBA00009437"/>
    </source>
</evidence>
<dbReference type="InterPro" id="IPR036388">
    <property type="entry name" value="WH-like_DNA-bd_sf"/>
</dbReference>
<keyword evidence="6" id="KW-0614">Plasmid</keyword>
<feature type="domain" description="HTH lysR-type" evidence="5">
    <location>
        <begin position="12"/>
        <end position="69"/>
    </location>
</feature>
<dbReference type="Gene3D" id="3.40.190.10">
    <property type="entry name" value="Periplasmic binding protein-like II"/>
    <property type="match status" value="2"/>
</dbReference>
<dbReference type="Gene3D" id="1.10.10.10">
    <property type="entry name" value="Winged helix-like DNA-binding domain superfamily/Winged helix DNA-binding domain"/>
    <property type="match status" value="1"/>
</dbReference>
<keyword evidence="3" id="KW-0238">DNA-binding</keyword>
<accession>A0ABN5FPF9</accession>
<evidence type="ECO:0000256" key="2">
    <source>
        <dbReference type="ARBA" id="ARBA00023015"/>
    </source>
</evidence>
<dbReference type="Pfam" id="PF00126">
    <property type="entry name" value="HTH_1"/>
    <property type="match status" value="1"/>
</dbReference>
<dbReference type="CDD" id="cd08417">
    <property type="entry name" value="PBP2_Nitroaromatics_like"/>
    <property type="match status" value="1"/>
</dbReference>
<evidence type="ECO:0000313" key="6">
    <source>
        <dbReference type="EMBL" id="AUG55877.1"/>
    </source>
</evidence>